<dbReference type="AlphaFoldDB" id="A0A1A6A1Z3"/>
<sequence length="499" mass="56525">MDRRSLTSIEAAYTVIIGVQALVVEGTNRLETSGEEGKQLAKQWKHGKETYGRYVKSLQKNIDDRKMLHNPEVDSEVVMKMLIQEKTTEVTSDVAAIFQDTALPSSIEDILVAEIEECYALLEDFIREETQEHLRATRTLREDENVFQWKRTICRHGKTPLVPAAGDAVRFTTQLLHDMADIMRTPSLSKASLGSFRGLRYISNDQPYPLTTPRAMLFLSLKPDALVHMIVVKLKRTNLLNGHSRSGTILCTAETSTRGKERLLGSHDSTFLPRLAIKRKALADYEEAAKIEATIEGTYVKDGAVDLDSIREDILSQVDAALSEIVDDPRLDQKFRYVLNAQMVVGNRQEAISSSHYSADLMIDLIMIARYYGAFAKKILPDRPYSFIRNVVRTMEMLASASMVSTRPDVYGLIAAAFLYDRMEILLIKANGSADSYFQFRIFEHLWKVLSPIFICSTIAFHDVKTSGDYWMERVKSIRKACRDTGVSQPEDFEYFADT</sequence>
<reference evidence="2" key="3">
    <citation type="submission" date="2024-02" db="EMBL/GenBank/DDBJ databases">
        <title>Comparative genomics of Cryptococcus and Kwoniella reveals pathogenesis evolution and contrasting modes of karyotype evolution via chromosome fusion or intercentromeric recombination.</title>
        <authorList>
            <person name="Coelho M.A."/>
            <person name="David-Palma M."/>
            <person name="Shea T."/>
            <person name="Bowers K."/>
            <person name="McGinley-Smith S."/>
            <person name="Mohammad A.W."/>
            <person name="Gnirke A."/>
            <person name="Yurkov A.M."/>
            <person name="Nowrousian M."/>
            <person name="Sun S."/>
            <person name="Cuomo C.A."/>
            <person name="Heitman J."/>
        </authorList>
    </citation>
    <scope>NUCLEOTIDE SEQUENCE</scope>
    <source>
        <strain evidence="2">CBS 10117</strain>
    </source>
</reference>
<gene>
    <name evidence="1" type="ORF">I303_04915</name>
    <name evidence="2" type="ORF">I303_105641</name>
</gene>
<evidence type="ECO:0000313" key="3">
    <source>
        <dbReference type="Proteomes" id="UP000078595"/>
    </source>
</evidence>
<evidence type="ECO:0000313" key="1">
    <source>
        <dbReference type="EMBL" id="OBR84059.1"/>
    </source>
</evidence>
<dbReference type="EMBL" id="KI894032">
    <property type="protein sequence ID" value="OBR84059.1"/>
    <property type="molecule type" value="Genomic_DNA"/>
</dbReference>
<dbReference type="VEuPathDB" id="FungiDB:I303_04915"/>
<protein>
    <submittedName>
        <fullName evidence="1">Uncharacterized protein</fullName>
    </submittedName>
</protein>
<evidence type="ECO:0000313" key="2">
    <source>
        <dbReference type="EMBL" id="WWC63042.1"/>
    </source>
</evidence>
<accession>A0A1A6A1Z3</accession>
<proteinExistence type="predicted"/>
<dbReference type="EMBL" id="CP144535">
    <property type="protein sequence ID" value="WWC63042.1"/>
    <property type="molecule type" value="Genomic_DNA"/>
</dbReference>
<name>A0A1A6A1Z3_9TREE</name>
<organism evidence="1">
    <name type="scientific">Kwoniella dejecticola CBS 10117</name>
    <dbReference type="NCBI Taxonomy" id="1296121"/>
    <lineage>
        <taxon>Eukaryota</taxon>
        <taxon>Fungi</taxon>
        <taxon>Dikarya</taxon>
        <taxon>Basidiomycota</taxon>
        <taxon>Agaricomycotina</taxon>
        <taxon>Tremellomycetes</taxon>
        <taxon>Tremellales</taxon>
        <taxon>Cryptococcaceae</taxon>
        <taxon>Kwoniella</taxon>
    </lineage>
</organism>
<reference evidence="2" key="2">
    <citation type="submission" date="2013-07" db="EMBL/GenBank/DDBJ databases">
        <authorList>
            <consortium name="The Broad Institute Genome Sequencing Platform"/>
            <person name="Cuomo C."/>
            <person name="Litvintseva A."/>
            <person name="Chen Y."/>
            <person name="Heitman J."/>
            <person name="Sun S."/>
            <person name="Springer D."/>
            <person name="Dromer F."/>
            <person name="Young S.K."/>
            <person name="Zeng Q."/>
            <person name="Gargeya S."/>
            <person name="Fitzgerald M."/>
            <person name="Abouelleil A."/>
            <person name="Alvarado L."/>
            <person name="Berlin A.M."/>
            <person name="Chapman S.B."/>
            <person name="Dewar J."/>
            <person name="Goldberg J."/>
            <person name="Griggs A."/>
            <person name="Gujja S."/>
            <person name="Hansen M."/>
            <person name="Howarth C."/>
            <person name="Imamovic A."/>
            <person name="Larimer J."/>
            <person name="McCowan C."/>
            <person name="Murphy C."/>
            <person name="Pearson M."/>
            <person name="Priest M."/>
            <person name="Roberts A."/>
            <person name="Saif S."/>
            <person name="Shea T."/>
            <person name="Sykes S."/>
            <person name="Wortman J."/>
            <person name="Nusbaum C."/>
            <person name="Birren B."/>
        </authorList>
    </citation>
    <scope>NUCLEOTIDE SEQUENCE</scope>
    <source>
        <strain evidence="2">CBS 10117</strain>
    </source>
</reference>
<reference evidence="1" key="1">
    <citation type="submission" date="2013-07" db="EMBL/GenBank/DDBJ databases">
        <title>The Genome Sequence of Cryptococcus dejecticola CBS10117.</title>
        <authorList>
            <consortium name="The Broad Institute Genome Sequencing Platform"/>
            <person name="Cuomo C."/>
            <person name="Litvintseva A."/>
            <person name="Chen Y."/>
            <person name="Heitman J."/>
            <person name="Sun S."/>
            <person name="Springer D."/>
            <person name="Dromer F."/>
            <person name="Young S.K."/>
            <person name="Zeng Q."/>
            <person name="Gargeya S."/>
            <person name="Fitzgerald M."/>
            <person name="Abouelleil A."/>
            <person name="Alvarado L."/>
            <person name="Berlin A.M."/>
            <person name="Chapman S.B."/>
            <person name="Dewar J."/>
            <person name="Goldberg J."/>
            <person name="Griggs A."/>
            <person name="Gujja S."/>
            <person name="Hansen M."/>
            <person name="Howarth C."/>
            <person name="Imamovic A."/>
            <person name="Larimer J."/>
            <person name="McCowan C."/>
            <person name="Murphy C."/>
            <person name="Pearson M."/>
            <person name="Priest M."/>
            <person name="Roberts A."/>
            <person name="Saif S."/>
            <person name="Shea T."/>
            <person name="Sykes S."/>
            <person name="Wortman J."/>
            <person name="Nusbaum C."/>
            <person name="Birren B."/>
        </authorList>
    </citation>
    <scope>NUCLEOTIDE SEQUENCE [LARGE SCALE GENOMIC DNA]</scope>
    <source>
        <strain evidence="1">CBS 10117</strain>
    </source>
</reference>
<dbReference type="RefSeq" id="XP_018261901.1">
    <property type="nucleotide sequence ID" value="XM_018408210.1"/>
</dbReference>
<dbReference type="GeneID" id="28968614"/>
<dbReference type="Proteomes" id="UP000078595">
    <property type="component" value="Chromosome 6"/>
</dbReference>
<dbReference type="KEGG" id="kdj:28968614"/>
<keyword evidence="3" id="KW-1185">Reference proteome</keyword>